<dbReference type="EMBL" id="CP097505">
    <property type="protein sequence ID" value="URD92611.1"/>
    <property type="molecule type" value="Genomic_DNA"/>
</dbReference>
<dbReference type="Pfam" id="PF24868">
    <property type="entry name" value="YABBY_N"/>
    <property type="match status" value="1"/>
</dbReference>
<proteinExistence type="inferred from homology"/>
<evidence type="ECO:0000259" key="8">
    <source>
        <dbReference type="Pfam" id="PF04690"/>
    </source>
</evidence>
<evidence type="ECO:0000256" key="5">
    <source>
        <dbReference type="ARBA" id="ARBA00022833"/>
    </source>
</evidence>
<evidence type="ECO:0000313" key="11">
    <source>
        <dbReference type="Proteomes" id="UP001055439"/>
    </source>
</evidence>
<feature type="domain" description="YABBY protein C-terminal" evidence="8">
    <location>
        <begin position="255"/>
        <end position="306"/>
    </location>
</feature>
<dbReference type="GO" id="GO:0005634">
    <property type="term" value="C:nucleus"/>
    <property type="evidence" value="ECO:0007669"/>
    <property type="project" value="UniProtKB-SubCell"/>
</dbReference>
<feature type="chain" id="PRO_5039264460" evidence="7">
    <location>
        <begin position="19"/>
        <end position="325"/>
    </location>
</feature>
<reference evidence="10" key="1">
    <citation type="submission" date="2022-05" db="EMBL/GenBank/DDBJ databases">
        <title>The Musa troglodytarum L. genome provides insights into the mechanism of non-climacteric behaviour and enrichment of carotenoids.</title>
        <authorList>
            <person name="Wang J."/>
        </authorList>
    </citation>
    <scope>NUCLEOTIDE SEQUENCE</scope>
    <source>
        <tissue evidence="10">Leaf</tissue>
    </source>
</reference>
<dbReference type="InterPro" id="IPR036910">
    <property type="entry name" value="HMG_box_dom_sf"/>
</dbReference>
<gene>
    <name evidence="10" type="ORF">MUK42_01639</name>
</gene>
<accession>A0A9E7JU66</accession>
<dbReference type="InterPro" id="IPR056775">
    <property type="entry name" value="YABBY_C"/>
</dbReference>
<evidence type="ECO:0000256" key="3">
    <source>
        <dbReference type="ARBA" id="ARBA00022723"/>
    </source>
</evidence>
<name>A0A9E7JU66_9LILI</name>
<dbReference type="CDD" id="cd00084">
    <property type="entry name" value="HMG-box_SF"/>
    <property type="match status" value="1"/>
</dbReference>
<evidence type="ECO:0000259" key="9">
    <source>
        <dbReference type="Pfam" id="PF24868"/>
    </source>
</evidence>
<dbReference type="Pfam" id="PF04690">
    <property type="entry name" value="YABBY"/>
    <property type="match status" value="1"/>
</dbReference>
<evidence type="ECO:0000313" key="10">
    <source>
        <dbReference type="EMBL" id="URD92611.1"/>
    </source>
</evidence>
<evidence type="ECO:0000256" key="4">
    <source>
        <dbReference type="ARBA" id="ARBA00022771"/>
    </source>
</evidence>
<dbReference type="AlphaFoldDB" id="A0A9E7JU66"/>
<keyword evidence="5" id="KW-0862">Zinc</keyword>
<evidence type="ECO:0000256" key="1">
    <source>
        <dbReference type="ARBA" id="ARBA00004123"/>
    </source>
</evidence>
<dbReference type="InterPro" id="IPR056776">
    <property type="entry name" value="YABBY_N"/>
</dbReference>
<protein>
    <submittedName>
        <fullName evidence="10">YABBY protein</fullName>
    </submittedName>
</protein>
<keyword evidence="3" id="KW-0479">Metal-binding</keyword>
<dbReference type="GO" id="GO:0010158">
    <property type="term" value="P:abaxial cell fate specification"/>
    <property type="evidence" value="ECO:0007669"/>
    <property type="project" value="TreeGrafter"/>
</dbReference>
<dbReference type="GO" id="GO:0008270">
    <property type="term" value="F:zinc ion binding"/>
    <property type="evidence" value="ECO:0007669"/>
    <property type="project" value="UniProtKB-KW"/>
</dbReference>
<dbReference type="PANTHER" id="PTHR31675:SF30">
    <property type="entry name" value="AXIAL REGULATOR YABBY 2-RELATED"/>
    <property type="match status" value="1"/>
</dbReference>
<comment type="subcellular location">
    <subcellularLocation>
        <location evidence="1">Nucleus</location>
    </subcellularLocation>
</comment>
<evidence type="ECO:0000256" key="2">
    <source>
        <dbReference type="ARBA" id="ARBA00010325"/>
    </source>
</evidence>
<feature type="signal peptide" evidence="7">
    <location>
        <begin position="1"/>
        <end position="18"/>
    </location>
</feature>
<evidence type="ECO:0000256" key="6">
    <source>
        <dbReference type="ARBA" id="ARBA00023242"/>
    </source>
</evidence>
<comment type="similarity">
    <text evidence="2">Belongs to the YABBY family.</text>
</comment>
<sequence length="325" mass="36841">MTLVVFITLLCLVFVACPFTQISTPTVMVPRPIYPFIGCCNTHRPFFLRPKKAPDSLKSECIELSLSWEHLMFQSIYKDEDTKWNDDSAVPQFVSAPSTTTHVGVCAHQILHNISQWHEAAEKQPGDQIKRWLHLGPISEKGTRTVSAIYRVPSLRSCHCRVFLLKNKKVAFQHWNLALLTANYTVNVPNNNTFNIITVRCGLCANILYVNLEALLGKLPLQNLQSHDLGSQRLHMDCGSSSARTRLSVMSSMDYVQQQMQLIQPSTEKRRAPSAYNRFIKEEIRRLKAKNPNISHKEAFSTAAKNEEVKDTGMKVGISWTLVTD</sequence>
<evidence type="ECO:0000256" key="7">
    <source>
        <dbReference type="SAM" id="SignalP"/>
    </source>
</evidence>
<dbReference type="OrthoDB" id="667577at2759"/>
<dbReference type="PANTHER" id="PTHR31675">
    <property type="entry name" value="PROTEIN YABBY 6-RELATED"/>
    <property type="match status" value="1"/>
</dbReference>
<dbReference type="InterPro" id="IPR006780">
    <property type="entry name" value="YABBY"/>
</dbReference>
<keyword evidence="6" id="KW-0539">Nucleus</keyword>
<organism evidence="10 11">
    <name type="scientific">Musa troglodytarum</name>
    <name type="common">fe'i banana</name>
    <dbReference type="NCBI Taxonomy" id="320322"/>
    <lineage>
        <taxon>Eukaryota</taxon>
        <taxon>Viridiplantae</taxon>
        <taxon>Streptophyta</taxon>
        <taxon>Embryophyta</taxon>
        <taxon>Tracheophyta</taxon>
        <taxon>Spermatophyta</taxon>
        <taxon>Magnoliopsida</taxon>
        <taxon>Liliopsida</taxon>
        <taxon>Zingiberales</taxon>
        <taxon>Musaceae</taxon>
        <taxon>Musa</taxon>
    </lineage>
</organism>
<dbReference type="Proteomes" id="UP001055439">
    <property type="component" value="Chromosome 3"/>
</dbReference>
<keyword evidence="4" id="KW-0863">Zinc-finger</keyword>
<keyword evidence="7" id="KW-0732">Signal</keyword>
<dbReference type="SUPFAM" id="SSF47095">
    <property type="entry name" value="HMG-box"/>
    <property type="match status" value="1"/>
</dbReference>
<feature type="domain" description="YABBY N-terminal" evidence="9">
    <location>
        <begin position="185"/>
        <end position="225"/>
    </location>
</feature>
<keyword evidence="11" id="KW-1185">Reference proteome</keyword>